<evidence type="ECO:0000256" key="1">
    <source>
        <dbReference type="ARBA" id="ARBA00000370"/>
    </source>
</evidence>
<feature type="domain" description="Metalloenzyme" evidence="7">
    <location>
        <begin position="1"/>
        <end position="368"/>
    </location>
</feature>
<dbReference type="PIRSF" id="PIRSF006392">
    <property type="entry name" value="IPGAM_arch"/>
    <property type="match status" value="1"/>
</dbReference>
<dbReference type="PANTHER" id="PTHR31209">
    <property type="entry name" value="COFACTOR-INDEPENDENT PHOSPHOGLYCERATE MUTASE"/>
    <property type="match status" value="1"/>
</dbReference>
<dbReference type="PANTHER" id="PTHR31209:SF4">
    <property type="entry name" value="2,3-BISPHOSPHOGLYCERATE-INDEPENDENT PHOSPHOGLYCERATE MUTASE"/>
    <property type="match status" value="1"/>
</dbReference>
<accession>A0A9D1N8Y6</accession>
<dbReference type="Gene3D" id="3.40.720.10">
    <property type="entry name" value="Alkaline Phosphatase, subunit A"/>
    <property type="match status" value="1"/>
</dbReference>
<dbReference type="EMBL" id="DVOE01000010">
    <property type="protein sequence ID" value="HIU98356.1"/>
    <property type="molecule type" value="Genomic_DNA"/>
</dbReference>
<protein>
    <submittedName>
        <fullName evidence="8">Cofactor-independent phosphoglycerate mutase</fullName>
        <ecNumber evidence="8">5.4.2.12</ecNumber>
    </submittedName>
</protein>
<reference evidence="8" key="1">
    <citation type="submission" date="2020-10" db="EMBL/GenBank/DDBJ databases">
        <authorList>
            <person name="Gilroy R."/>
        </authorList>
    </citation>
    <scope>NUCLEOTIDE SEQUENCE</scope>
    <source>
        <strain evidence="8">10406</strain>
    </source>
</reference>
<proteinExistence type="inferred from homology"/>
<dbReference type="Pfam" id="PF10143">
    <property type="entry name" value="PhosphMutase"/>
    <property type="match status" value="1"/>
</dbReference>
<evidence type="ECO:0000313" key="9">
    <source>
        <dbReference type="Proteomes" id="UP000886857"/>
    </source>
</evidence>
<dbReference type="NCBIfam" id="TIGR00306">
    <property type="entry name" value="apgM"/>
    <property type="match status" value="1"/>
</dbReference>
<dbReference type="AlphaFoldDB" id="A0A9D1N8Y6"/>
<dbReference type="EC" id="5.4.2.12" evidence="8"/>
<reference evidence="8" key="2">
    <citation type="journal article" date="2021" name="PeerJ">
        <title>Extensive microbial diversity within the chicken gut microbiome revealed by metagenomics and culture.</title>
        <authorList>
            <person name="Gilroy R."/>
            <person name="Ravi A."/>
            <person name="Getino M."/>
            <person name="Pursley I."/>
            <person name="Horton D.L."/>
            <person name="Alikhan N.F."/>
            <person name="Baker D."/>
            <person name="Gharbi K."/>
            <person name="Hall N."/>
            <person name="Watson M."/>
            <person name="Adriaenssens E.M."/>
            <person name="Foster-Nyarko E."/>
            <person name="Jarju S."/>
            <person name="Secka A."/>
            <person name="Antonio M."/>
            <person name="Oren A."/>
            <person name="Chaudhuri R.R."/>
            <person name="La Ragione R."/>
            <person name="Hildebrand F."/>
            <person name="Pallen M.J."/>
        </authorList>
    </citation>
    <scope>NUCLEOTIDE SEQUENCE</scope>
    <source>
        <strain evidence="8">10406</strain>
    </source>
</reference>
<dbReference type="NCBIfam" id="TIGR02535">
    <property type="entry name" value="hyp_Hser_kinase"/>
    <property type="match status" value="1"/>
</dbReference>
<sequence>MKYALILGDGMADYPVPALGGKTPLETADKPMIDMLAKTGRIGLVKTVPDGFKPGSDVANLGALGYHAEDCYTGRSPLEALSIGIKMKSDDVALRANLVTLGDEDAFEDKTMKDYSAGEISSEEGRELMEYLEKELGDDIFAFYAGVSYRNCLIIARGSTAMELTPPHDISGRRIGDYLPKGDMSEALTRLIKRSYELLKDHPVNRKRVLSGKNPANSVWFWGQGTRPALESFRERYGLEGGMVSAVDLLKGIAIGTGMKSVDVEGATGTLSTNFEGKAKAACDLLDGGCDFVFVHLEAPDECGHQGDPEGKTRAIEAIDGRIIRPVFEHLKQKGEPFAMLVMPDHFTPVSILTHSREPVPFLMWYSEKALGEGGEYSESAAQKTGVYYEDPALLTREFFALGK</sequence>
<dbReference type="InterPro" id="IPR017850">
    <property type="entry name" value="Alkaline_phosphatase_core_sf"/>
</dbReference>
<evidence type="ECO:0000256" key="6">
    <source>
        <dbReference type="ARBA" id="ARBA00023235"/>
    </source>
</evidence>
<dbReference type="GO" id="GO:0004619">
    <property type="term" value="F:phosphoglycerate mutase activity"/>
    <property type="evidence" value="ECO:0007669"/>
    <property type="project" value="UniProtKB-EC"/>
</dbReference>
<keyword evidence="6 8" id="KW-0413">Isomerase</keyword>
<evidence type="ECO:0000256" key="2">
    <source>
        <dbReference type="ARBA" id="ARBA00002315"/>
    </source>
</evidence>
<dbReference type="Proteomes" id="UP000886857">
    <property type="component" value="Unassembled WGS sequence"/>
</dbReference>
<dbReference type="InterPro" id="IPR004456">
    <property type="entry name" value="Pglycerate_mutase_ApgM"/>
</dbReference>
<evidence type="ECO:0000313" key="8">
    <source>
        <dbReference type="EMBL" id="HIU98356.1"/>
    </source>
</evidence>
<dbReference type="CDD" id="cd16011">
    <property type="entry name" value="iPGM_like"/>
    <property type="match status" value="1"/>
</dbReference>
<dbReference type="NCBIfam" id="NF003242">
    <property type="entry name" value="PRK04200.1"/>
    <property type="match status" value="1"/>
</dbReference>
<dbReference type="InterPro" id="IPR023665">
    <property type="entry name" value="ApgAM_prokaryotes"/>
</dbReference>
<organism evidence="8 9">
    <name type="scientific">Candidatus Limadaptatus stercoripullorum</name>
    <dbReference type="NCBI Taxonomy" id="2840846"/>
    <lineage>
        <taxon>Bacteria</taxon>
        <taxon>Bacillati</taxon>
        <taxon>Bacillota</taxon>
        <taxon>Clostridia</taxon>
        <taxon>Eubacteriales</taxon>
        <taxon>Candidatus Limadaptatus</taxon>
    </lineage>
</organism>
<name>A0A9D1N8Y6_9FIRM</name>
<comment type="function">
    <text evidence="2">Catalyzes the interconversion of 2-phosphoglycerate and 3-phosphoglycerate.</text>
</comment>
<gene>
    <name evidence="8" type="ORF">IAC73_00755</name>
</gene>
<evidence type="ECO:0000259" key="7">
    <source>
        <dbReference type="Pfam" id="PF01676"/>
    </source>
</evidence>
<comment type="catalytic activity">
    <reaction evidence="1">
        <text>(2R)-2-phosphoglycerate = (2R)-3-phosphoglycerate</text>
        <dbReference type="Rhea" id="RHEA:15901"/>
        <dbReference type="ChEBI" id="CHEBI:58272"/>
        <dbReference type="ChEBI" id="CHEBI:58289"/>
        <dbReference type="EC" id="5.4.2.12"/>
    </reaction>
</comment>
<dbReference type="GO" id="GO:0046872">
    <property type="term" value="F:metal ion binding"/>
    <property type="evidence" value="ECO:0007669"/>
    <property type="project" value="InterPro"/>
</dbReference>
<evidence type="ECO:0000256" key="3">
    <source>
        <dbReference type="ARBA" id="ARBA00004921"/>
    </source>
</evidence>
<comment type="similarity">
    <text evidence="4">Belongs to the BPG-independent phosphoglycerate mutase family. A-PGAM subfamily.</text>
</comment>
<dbReference type="InterPro" id="IPR006124">
    <property type="entry name" value="Metalloenzyme"/>
</dbReference>
<dbReference type="InterPro" id="IPR042253">
    <property type="entry name" value="Pglycerate_mutase_ApgM_sf"/>
</dbReference>
<evidence type="ECO:0000256" key="4">
    <source>
        <dbReference type="ARBA" id="ARBA00005524"/>
    </source>
</evidence>
<dbReference type="Gene3D" id="3.30.70.2130">
    <property type="entry name" value="Metalloenzyme domain"/>
    <property type="match status" value="1"/>
</dbReference>
<dbReference type="SUPFAM" id="SSF53649">
    <property type="entry name" value="Alkaline phosphatase-like"/>
    <property type="match status" value="1"/>
</dbReference>
<comment type="caution">
    <text evidence="8">The sequence shown here is derived from an EMBL/GenBank/DDBJ whole genome shotgun (WGS) entry which is preliminary data.</text>
</comment>
<evidence type="ECO:0000256" key="5">
    <source>
        <dbReference type="ARBA" id="ARBA00023152"/>
    </source>
</evidence>
<dbReference type="GO" id="GO:0006096">
    <property type="term" value="P:glycolytic process"/>
    <property type="evidence" value="ECO:0007669"/>
    <property type="project" value="UniProtKB-KW"/>
</dbReference>
<keyword evidence="5" id="KW-0324">Glycolysis</keyword>
<comment type="pathway">
    <text evidence="3">Carbohydrate degradation.</text>
</comment>
<dbReference type="Pfam" id="PF01676">
    <property type="entry name" value="Metalloenzyme"/>
    <property type="match status" value="1"/>
</dbReference>